<gene>
    <name evidence="10" type="ORF">SVIM_LOCUS309603</name>
</gene>
<dbReference type="Pfam" id="PF23598">
    <property type="entry name" value="LRR_14"/>
    <property type="match status" value="1"/>
</dbReference>
<evidence type="ECO:0000256" key="5">
    <source>
        <dbReference type="ARBA" id="ARBA00022989"/>
    </source>
</evidence>
<dbReference type="InterPro" id="IPR013210">
    <property type="entry name" value="LRR_N_plant-typ"/>
</dbReference>
<dbReference type="SMART" id="SM00369">
    <property type="entry name" value="LRR_TYP"/>
    <property type="match status" value="5"/>
</dbReference>
<dbReference type="Pfam" id="PF00560">
    <property type="entry name" value="LRR_1"/>
    <property type="match status" value="1"/>
</dbReference>
<evidence type="ECO:0000256" key="2">
    <source>
        <dbReference type="ARBA" id="ARBA00022692"/>
    </source>
</evidence>
<dbReference type="AlphaFoldDB" id="A0A6N2M531"/>
<feature type="signal peptide" evidence="7">
    <location>
        <begin position="1"/>
        <end position="19"/>
    </location>
</feature>
<proteinExistence type="predicted"/>
<dbReference type="PANTHER" id="PTHR46662">
    <property type="entry name" value="DI-GLUCOSE BINDING PROTEIN WITH LEUCINE-RICH REPEAT DOMAIN-CONTAINING PROTEIN"/>
    <property type="match status" value="1"/>
</dbReference>
<feature type="domain" description="Disease resistance R13L4/SHOC-2-like LRR" evidence="9">
    <location>
        <begin position="273"/>
        <end position="489"/>
    </location>
</feature>
<evidence type="ECO:0000256" key="4">
    <source>
        <dbReference type="ARBA" id="ARBA00022737"/>
    </source>
</evidence>
<reference evidence="10" key="1">
    <citation type="submission" date="2019-03" db="EMBL/GenBank/DDBJ databases">
        <authorList>
            <person name="Mank J."/>
            <person name="Almeida P."/>
        </authorList>
    </citation>
    <scope>NUCLEOTIDE SEQUENCE</scope>
    <source>
        <strain evidence="10">78183</strain>
    </source>
</reference>
<feature type="chain" id="PRO_5026884825" evidence="7">
    <location>
        <begin position="20"/>
        <end position="708"/>
    </location>
</feature>
<protein>
    <submittedName>
        <fullName evidence="10">Uncharacterized protein</fullName>
    </submittedName>
</protein>
<dbReference type="InterPro" id="IPR055414">
    <property type="entry name" value="LRR_R13L4/SHOC2-like"/>
</dbReference>
<dbReference type="InterPro" id="IPR001611">
    <property type="entry name" value="Leu-rich_rpt"/>
</dbReference>
<keyword evidence="2" id="KW-0812">Transmembrane</keyword>
<keyword evidence="4" id="KW-0677">Repeat</keyword>
<accession>A0A6N2M531</accession>
<dbReference type="PROSITE" id="PS51450">
    <property type="entry name" value="LRR"/>
    <property type="match status" value="1"/>
</dbReference>
<evidence type="ECO:0000259" key="8">
    <source>
        <dbReference type="Pfam" id="PF08263"/>
    </source>
</evidence>
<dbReference type="SUPFAM" id="SSF52058">
    <property type="entry name" value="L domain-like"/>
    <property type="match status" value="2"/>
</dbReference>
<feature type="domain" description="Leucine-rich repeat-containing N-terminal plant-type" evidence="8">
    <location>
        <begin position="29"/>
        <end position="69"/>
    </location>
</feature>
<evidence type="ECO:0000313" key="10">
    <source>
        <dbReference type="EMBL" id="VFU47897.1"/>
    </source>
</evidence>
<dbReference type="PRINTS" id="PR00019">
    <property type="entry name" value="LEURICHRPT"/>
</dbReference>
<evidence type="ECO:0000256" key="7">
    <source>
        <dbReference type="SAM" id="SignalP"/>
    </source>
</evidence>
<evidence type="ECO:0000256" key="3">
    <source>
        <dbReference type="ARBA" id="ARBA00022729"/>
    </source>
</evidence>
<evidence type="ECO:0000259" key="9">
    <source>
        <dbReference type="Pfam" id="PF23598"/>
    </source>
</evidence>
<keyword evidence="3 7" id="KW-0732">Signal</keyword>
<dbReference type="PANTHER" id="PTHR46662:SF110">
    <property type="entry name" value="OS11G0233000 PROTEIN"/>
    <property type="match status" value="1"/>
</dbReference>
<organism evidence="10">
    <name type="scientific">Salix viminalis</name>
    <name type="common">Common osier</name>
    <name type="synonym">Basket willow</name>
    <dbReference type="NCBI Taxonomy" id="40686"/>
    <lineage>
        <taxon>Eukaryota</taxon>
        <taxon>Viridiplantae</taxon>
        <taxon>Streptophyta</taxon>
        <taxon>Embryophyta</taxon>
        <taxon>Tracheophyta</taxon>
        <taxon>Spermatophyta</taxon>
        <taxon>Magnoliopsida</taxon>
        <taxon>eudicotyledons</taxon>
        <taxon>Gunneridae</taxon>
        <taxon>Pentapetalae</taxon>
        <taxon>rosids</taxon>
        <taxon>fabids</taxon>
        <taxon>Malpighiales</taxon>
        <taxon>Salicaceae</taxon>
        <taxon>Saliceae</taxon>
        <taxon>Salix</taxon>
    </lineage>
</organism>
<evidence type="ECO:0000256" key="6">
    <source>
        <dbReference type="ARBA" id="ARBA00023136"/>
    </source>
</evidence>
<sequence length="708" mass="78645">MGLSLHMSIVPVIMMVVSLQVWLPLGCLDEERTALLQLKDSLNYPNGTSLPSWRKGDARCCDWESVRCSSSTGRVTGLYLGGTRNGELGDWYLNASLFLPFQELITLYLWDNQLAGWVENKDFIFERQQYYQSGSLKRLDQLASSTNVSTLYLNNITSYRSSFQTLLQSLRAFPNLTKLALGYNDLRGRISSDELRNLRPLEGLNLDGCSLDENSLQSLGALPSLKNLSLQTLSGIVPFQGFLNLKNLELLDLSYNTLNSSSIFQTIRTMISLKTLSLQGCSLNGQLPTSQGFLNLKNLELLDMGGSTLNSSNIFQTIGTMTSLQTLSLQGCSLNGQLPTSQGLCDLNHLRELNINSNELSRFLPPCLANLTSLQQLDLSSNHLKMPMSLSPLYNLSKLKSFDGFDNELYVEDNHNLSPKFLYHQFNLQSMGFINIQITGEVPNWLVENNTYLKSLYLKNCSLLGPFLLPRSSHVNLSLLSISMNHFQGQIPADIGTYFPGGFDGSIPSSLGSMSSLQLLDLSNNFLMGRILSNNSLQGQIPGCIGNMSSLEFLDLSRNNLFGPLPPRFGRREKGEKNQTTIDTSLATVYSHAPHHGEENMSENHSRPWLGIFGRRNKPHMPAETRVSAETGGAFDEAPTNNLESGCNGGRGDWWLKETSWGFMAMVSPLVIFINGNGLSSLRRVRDGSVVFFVVVWDGNAGFRRWVA</sequence>
<keyword evidence="1" id="KW-0433">Leucine-rich repeat</keyword>
<name>A0A6N2M531_SALVM</name>
<dbReference type="InterPro" id="IPR003591">
    <property type="entry name" value="Leu-rich_rpt_typical-subtyp"/>
</dbReference>
<evidence type="ECO:0000256" key="1">
    <source>
        <dbReference type="ARBA" id="ARBA00022614"/>
    </source>
</evidence>
<dbReference type="InterPro" id="IPR032675">
    <property type="entry name" value="LRR_dom_sf"/>
</dbReference>
<dbReference type="Gene3D" id="3.80.10.10">
    <property type="entry name" value="Ribonuclease Inhibitor"/>
    <property type="match status" value="5"/>
</dbReference>
<dbReference type="EMBL" id="CAADRP010001680">
    <property type="protein sequence ID" value="VFU47897.1"/>
    <property type="molecule type" value="Genomic_DNA"/>
</dbReference>
<keyword evidence="6" id="KW-0472">Membrane</keyword>
<dbReference type="Pfam" id="PF08263">
    <property type="entry name" value="LRRNT_2"/>
    <property type="match status" value="1"/>
</dbReference>
<keyword evidence="5" id="KW-1133">Transmembrane helix</keyword>